<dbReference type="AlphaFoldDB" id="A0A9D4ZLM9"/>
<sequence>MFKDLVSRARVQVVDPCARGPQTPSRSLQLSTGPSLSFRFPTLLSSWLWRIPCACTSPLRVSACGSSCIAPVPQDSFDARFLFPSMHTAG</sequence>
<feature type="non-terminal residue" evidence="1">
    <location>
        <position position="1"/>
    </location>
</feature>
<gene>
    <name evidence="1" type="ORF">GOP47_0007565</name>
</gene>
<dbReference type="Proteomes" id="UP000886520">
    <property type="component" value="Chromosome 7"/>
</dbReference>
<proteinExistence type="predicted"/>
<organism evidence="1 2">
    <name type="scientific">Adiantum capillus-veneris</name>
    <name type="common">Maidenhair fern</name>
    <dbReference type="NCBI Taxonomy" id="13818"/>
    <lineage>
        <taxon>Eukaryota</taxon>
        <taxon>Viridiplantae</taxon>
        <taxon>Streptophyta</taxon>
        <taxon>Embryophyta</taxon>
        <taxon>Tracheophyta</taxon>
        <taxon>Polypodiopsida</taxon>
        <taxon>Polypodiidae</taxon>
        <taxon>Polypodiales</taxon>
        <taxon>Pteridineae</taxon>
        <taxon>Pteridaceae</taxon>
        <taxon>Vittarioideae</taxon>
        <taxon>Adiantum</taxon>
    </lineage>
</organism>
<keyword evidence="2" id="KW-1185">Reference proteome</keyword>
<evidence type="ECO:0000313" key="1">
    <source>
        <dbReference type="EMBL" id="KAI5077741.1"/>
    </source>
</evidence>
<protein>
    <submittedName>
        <fullName evidence="1">Uncharacterized protein</fullName>
    </submittedName>
</protein>
<dbReference type="EMBL" id="JABFUD020000007">
    <property type="protein sequence ID" value="KAI5077741.1"/>
    <property type="molecule type" value="Genomic_DNA"/>
</dbReference>
<accession>A0A9D4ZLM9</accession>
<evidence type="ECO:0000313" key="2">
    <source>
        <dbReference type="Proteomes" id="UP000886520"/>
    </source>
</evidence>
<reference evidence="1" key="1">
    <citation type="submission" date="2021-01" db="EMBL/GenBank/DDBJ databases">
        <title>Adiantum capillus-veneris genome.</title>
        <authorList>
            <person name="Fang Y."/>
            <person name="Liao Q."/>
        </authorList>
    </citation>
    <scope>NUCLEOTIDE SEQUENCE</scope>
    <source>
        <strain evidence="1">H3</strain>
        <tissue evidence="1">Leaf</tissue>
    </source>
</reference>
<comment type="caution">
    <text evidence="1">The sequence shown here is derived from an EMBL/GenBank/DDBJ whole genome shotgun (WGS) entry which is preliminary data.</text>
</comment>
<name>A0A9D4ZLM9_ADICA</name>